<keyword evidence="6 9" id="KW-0175">Coiled coil</keyword>
<feature type="compositionally biased region" description="Low complexity" evidence="10">
    <location>
        <begin position="237"/>
        <end position="264"/>
    </location>
</feature>
<reference evidence="12" key="1">
    <citation type="journal article" date="2019" name="Int. J. Syst. Evol. Microbiol.">
        <title>The Global Catalogue of Microorganisms (GCM) 10K type strain sequencing project: providing services to taxonomists for standard genome sequencing and annotation.</title>
        <authorList>
            <consortium name="The Broad Institute Genomics Platform"/>
            <consortium name="The Broad Institute Genome Sequencing Center for Infectious Disease"/>
            <person name="Wu L."/>
            <person name="Ma J."/>
        </authorList>
    </citation>
    <scope>NUCLEOTIDE SEQUENCE [LARGE SCALE GENOMIC DNA]</scope>
    <source>
        <strain evidence="12">NBRC 108755</strain>
    </source>
</reference>
<comment type="caution">
    <text evidence="11">The sequence shown here is derived from an EMBL/GenBank/DDBJ whole genome shotgun (WGS) entry which is preliminary data.</text>
</comment>
<evidence type="ECO:0000313" key="12">
    <source>
        <dbReference type="Proteomes" id="UP001157069"/>
    </source>
</evidence>
<evidence type="ECO:0000256" key="7">
    <source>
        <dbReference type="ARBA" id="ARBA00023306"/>
    </source>
</evidence>
<evidence type="ECO:0000256" key="6">
    <source>
        <dbReference type="ARBA" id="ARBA00023054"/>
    </source>
</evidence>
<dbReference type="Gene3D" id="6.10.250.660">
    <property type="match status" value="1"/>
</dbReference>
<dbReference type="EMBL" id="BSVA01000001">
    <property type="protein sequence ID" value="GMA92736.1"/>
    <property type="molecule type" value="Genomic_DNA"/>
</dbReference>
<keyword evidence="5" id="KW-0132">Cell division</keyword>
<evidence type="ECO:0000256" key="5">
    <source>
        <dbReference type="ARBA" id="ARBA00022618"/>
    </source>
</evidence>
<comment type="subcellular location">
    <subcellularLocation>
        <location evidence="1">Cytoplasm</location>
    </subcellularLocation>
</comment>
<dbReference type="InterPro" id="IPR019933">
    <property type="entry name" value="DivIVA_domain"/>
</dbReference>
<dbReference type="NCBIfam" id="TIGR03544">
    <property type="entry name" value="DivI1A_domain"/>
    <property type="match status" value="1"/>
</dbReference>
<protein>
    <recommendedName>
        <fullName evidence="3">Cell wall synthesis protein Wag31</fullName>
    </recommendedName>
    <alternativeName>
        <fullName evidence="8">Antigen 84</fullName>
    </alternativeName>
</protein>
<dbReference type="PANTHER" id="PTHR35794:SF2">
    <property type="entry name" value="CELL DIVISION PROTEIN DIVIVA"/>
    <property type="match status" value="1"/>
</dbReference>
<sequence>MALTPEDVVNKRFNPTKFREGYDQDEVDDFLDEVVVELRRLNQENEELRQRLVAADARISELQRSASQAPAPAPAAAAMPAPVAAPVPAPVPAPAPAAPEAQDAGSMDQSNTNNLLQLARRLHEEHVREGMEKRDQLIAEGHATAARLVSDAENQQRAAIEALEAEKSGLERTIEELRIFESEYRDKLRGYIEGQLHELESAAPISGGEAPSALGSAAPGYGSAAPVYGSPVTDAPSYDAPVVDAPPAYEAPVEAPPAYDAPVVSQPPAQEFGSPAFGGDFSQAPAPQPTTSSSPPAYAGFPAPQVTPEYPAQQDPSQTSQQPEYPAYSQRNTEFPGFGGN</sequence>
<evidence type="ECO:0000256" key="8">
    <source>
        <dbReference type="ARBA" id="ARBA00031737"/>
    </source>
</evidence>
<dbReference type="Pfam" id="PF05103">
    <property type="entry name" value="DivIVA"/>
    <property type="match status" value="1"/>
</dbReference>
<name>A0ABQ6K1T5_9MICO</name>
<accession>A0ABQ6K1T5</accession>
<feature type="compositionally biased region" description="Low complexity" evidence="10">
    <location>
        <begin position="282"/>
        <end position="297"/>
    </location>
</feature>
<evidence type="ECO:0000256" key="10">
    <source>
        <dbReference type="SAM" id="MobiDB-lite"/>
    </source>
</evidence>
<organism evidence="11 12">
    <name type="scientific">Homoserinibacter gongjuensis</name>
    <dbReference type="NCBI Taxonomy" id="1162968"/>
    <lineage>
        <taxon>Bacteria</taxon>
        <taxon>Bacillati</taxon>
        <taxon>Actinomycetota</taxon>
        <taxon>Actinomycetes</taxon>
        <taxon>Micrococcales</taxon>
        <taxon>Microbacteriaceae</taxon>
        <taxon>Homoserinibacter</taxon>
    </lineage>
</organism>
<feature type="region of interest" description="Disordered" evidence="10">
    <location>
        <begin position="237"/>
        <end position="341"/>
    </location>
</feature>
<keyword evidence="4" id="KW-0963">Cytoplasm</keyword>
<gene>
    <name evidence="11" type="ORF">GCM10025869_32650</name>
</gene>
<evidence type="ECO:0000256" key="4">
    <source>
        <dbReference type="ARBA" id="ARBA00022490"/>
    </source>
</evidence>
<feature type="coiled-coil region" evidence="9">
    <location>
        <begin position="153"/>
        <end position="180"/>
    </location>
</feature>
<comment type="similarity">
    <text evidence="2">Belongs to the DivIVA family.</text>
</comment>
<evidence type="ECO:0000256" key="3">
    <source>
        <dbReference type="ARBA" id="ARBA00018787"/>
    </source>
</evidence>
<dbReference type="Proteomes" id="UP001157069">
    <property type="component" value="Unassembled WGS sequence"/>
</dbReference>
<evidence type="ECO:0000256" key="1">
    <source>
        <dbReference type="ARBA" id="ARBA00004496"/>
    </source>
</evidence>
<evidence type="ECO:0000256" key="9">
    <source>
        <dbReference type="SAM" id="Coils"/>
    </source>
</evidence>
<keyword evidence="12" id="KW-1185">Reference proteome</keyword>
<keyword evidence="7" id="KW-0131">Cell cycle</keyword>
<dbReference type="InterPro" id="IPR007793">
    <property type="entry name" value="DivIVA_fam"/>
</dbReference>
<feature type="coiled-coil region" evidence="9">
    <location>
        <begin position="31"/>
        <end position="65"/>
    </location>
</feature>
<feature type="compositionally biased region" description="Polar residues" evidence="10">
    <location>
        <begin position="314"/>
        <end position="333"/>
    </location>
</feature>
<feature type="region of interest" description="Disordered" evidence="10">
    <location>
        <begin position="90"/>
        <end position="109"/>
    </location>
</feature>
<dbReference type="PANTHER" id="PTHR35794">
    <property type="entry name" value="CELL DIVISION PROTEIN DIVIVA"/>
    <property type="match status" value="1"/>
</dbReference>
<evidence type="ECO:0000256" key="2">
    <source>
        <dbReference type="ARBA" id="ARBA00009008"/>
    </source>
</evidence>
<proteinExistence type="inferred from homology"/>
<evidence type="ECO:0000313" key="11">
    <source>
        <dbReference type="EMBL" id="GMA92736.1"/>
    </source>
</evidence>
<dbReference type="RefSeq" id="WP_431308729.1">
    <property type="nucleotide sequence ID" value="NZ_BSVA01000001.1"/>
</dbReference>